<dbReference type="Pfam" id="PF13358">
    <property type="entry name" value="DDE_3"/>
    <property type="match status" value="1"/>
</dbReference>
<dbReference type="EMBL" id="MU032354">
    <property type="protein sequence ID" value="KAF3760092.1"/>
    <property type="molecule type" value="Genomic_DNA"/>
</dbReference>
<dbReference type="OrthoDB" id="5151590at2759"/>
<dbReference type="RefSeq" id="XP_040771071.1">
    <property type="nucleotide sequence ID" value="XM_040918047.1"/>
</dbReference>
<comment type="caution">
    <text evidence="2">The sequence shown here is derived from an EMBL/GenBank/DDBJ whole genome shotgun (WGS) entry which is preliminary data.</text>
</comment>
<dbReference type="GO" id="GO:0003676">
    <property type="term" value="F:nucleic acid binding"/>
    <property type="evidence" value="ECO:0007669"/>
    <property type="project" value="InterPro"/>
</dbReference>
<keyword evidence="3" id="KW-1185">Reference proteome</keyword>
<evidence type="ECO:0000313" key="3">
    <source>
        <dbReference type="Proteomes" id="UP000803844"/>
    </source>
</evidence>
<dbReference type="GeneID" id="63835176"/>
<sequence length="79" mass="9399">MQDNASAHTAHIVKDAFEDLGIKRVKWPSRSPDLNPIENVWKWMKDWLDLHYDITEMTYEQLKRVVEEAWYAVPEDILA</sequence>
<dbReference type="InterPro" id="IPR038717">
    <property type="entry name" value="Tc1-like_DDE_dom"/>
</dbReference>
<name>A0A9P4XSN7_CRYP1</name>
<reference evidence="2" key="1">
    <citation type="journal article" date="2020" name="Phytopathology">
        <title>Genome sequence of the chestnut blight fungus Cryphonectria parasitica EP155: A fundamental resource for an archetypical invasive plant pathogen.</title>
        <authorList>
            <person name="Crouch J.A."/>
            <person name="Dawe A."/>
            <person name="Aerts A."/>
            <person name="Barry K."/>
            <person name="Churchill A.C.L."/>
            <person name="Grimwood J."/>
            <person name="Hillman B."/>
            <person name="Milgroom M.G."/>
            <person name="Pangilinan J."/>
            <person name="Smith M."/>
            <person name="Salamov A."/>
            <person name="Schmutz J."/>
            <person name="Yadav J."/>
            <person name="Grigoriev I.V."/>
            <person name="Nuss D."/>
        </authorList>
    </citation>
    <scope>NUCLEOTIDE SEQUENCE</scope>
    <source>
        <strain evidence="2">EP155</strain>
    </source>
</reference>
<protein>
    <recommendedName>
        <fullName evidence="1">Tc1-like transposase DDE domain-containing protein</fullName>
    </recommendedName>
</protein>
<dbReference type="Gene3D" id="3.30.420.10">
    <property type="entry name" value="Ribonuclease H-like superfamily/Ribonuclease H"/>
    <property type="match status" value="1"/>
</dbReference>
<gene>
    <name evidence="2" type="ORF">M406DRAFT_270003</name>
</gene>
<dbReference type="AlphaFoldDB" id="A0A9P4XSN7"/>
<evidence type="ECO:0000313" key="2">
    <source>
        <dbReference type="EMBL" id="KAF3760092.1"/>
    </source>
</evidence>
<organism evidence="2 3">
    <name type="scientific">Cryphonectria parasitica (strain ATCC 38755 / EP155)</name>
    <dbReference type="NCBI Taxonomy" id="660469"/>
    <lineage>
        <taxon>Eukaryota</taxon>
        <taxon>Fungi</taxon>
        <taxon>Dikarya</taxon>
        <taxon>Ascomycota</taxon>
        <taxon>Pezizomycotina</taxon>
        <taxon>Sordariomycetes</taxon>
        <taxon>Sordariomycetidae</taxon>
        <taxon>Diaporthales</taxon>
        <taxon>Cryphonectriaceae</taxon>
        <taxon>Cryphonectria-Endothia species complex</taxon>
        <taxon>Cryphonectria</taxon>
    </lineage>
</organism>
<dbReference type="Proteomes" id="UP000803844">
    <property type="component" value="Unassembled WGS sequence"/>
</dbReference>
<accession>A0A9P4XSN7</accession>
<evidence type="ECO:0000259" key="1">
    <source>
        <dbReference type="Pfam" id="PF13358"/>
    </source>
</evidence>
<dbReference type="InterPro" id="IPR012337">
    <property type="entry name" value="RNaseH-like_sf"/>
</dbReference>
<proteinExistence type="predicted"/>
<dbReference type="InterPro" id="IPR036397">
    <property type="entry name" value="RNaseH_sf"/>
</dbReference>
<dbReference type="SUPFAM" id="SSF53098">
    <property type="entry name" value="Ribonuclease H-like"/>
    <property type="match status" value="1"/>
</dbReference>
<feature type="domain" description="Tc1-like transposase DDE" evidence="1">
    <location>
        <begin position="3"/>
        <end position="50"/>
    </location>
</feature>